<gene>
    <name evidence="3" type="ORF">PXEA_LOCUS23519</name>
</gene>
<protein>
    <submittedName>
        <fullName evidence="3">Uncharacterized protein</fullName>
    </submittedName>
</protein>
<name>A0A448X7L0_9PLAT</name>
<evidence type="ECO:0000313" key="4">
    <source>
        <dbReference type="Proteomes" id="UP000784294"/>
    </source>
</evidence>
<keyword evidence="4" id="KW-1185">Reference proteome</keyword>
<dbReference type="Proteomes" id="UP000784294">
    <property type="component" value="Unassembled WGS sequence"/>
</dbReference>
<reference evidence="3" key="1">
    <citation type="submission" date="2018-11" db="EMBL/GenBank/DDBJ databases">
        <authorList>
            <consortium name="Pathogen Informatics"/>
        </authorList>
    </citation>
    <scope>NUCLEOTIDE SEQUENCE</scope>
</reference>
<evidence type="ECO:0000313" key="3">
    <source>
        <dbReference type="EMBL" id="VEL30079.1"/>
    </source>
</evidence>
<comment type="caution">
    <text evidence="3">The sequence shown here is derived from an EMBL/GenBank/DDBJ whole genome shotgun (WGS) entry which is preliminary data.</text>
</comment>
<feature type="signal peptide" evidence="2">
    <location>
        <begin position="1"/>
        <end position="24"/>
    </location>
</feature>
<feature type="compositionally biased region" description="Low complexity" evidence="1">
    <location>
        <begin position="94"/>
        <end position="106"/>
    </location>
</feature>
<proteinExistence type="predicted"/>
<organism evidence="3 4">
    <name type="scientific">Protopolystoma xenopodis</name>
    <dbReference type="NCBI Taxonomy" id="117903"/>
    <lineage>
        <taxon>Eukaryota</taxon>
        <taxon>Metazoa</taxon>
        <taxon>Spiralia</taxon>
        <taxon>Lophotrochozoa</taxon>
        <taxon>Platyhelminthes</taxon>
        <taxon>Monogenea</taxon>
        <taxon>Polyopisthocotylea</taxon>
        <taxon>Polystomatidea</taxon>
        <taxon>Polystomatidae</taxon>
        <taxon>Protopolystoma</taxon>
    </lineage>
</organism>
<feature type="compositionally biased region" description="Polar residues" evidence="1">
    <location>
        <begin position="107"/>
        <end position="120"/>
    </location>
</feature>
<feature type="region of interest" description="Disordered" evidence="1">
    <location>
        <begin position="91"/>
        <end position="146"/>
    </location>
</feature>
<feature type="chain" id="PRO_5019508815" evidence="2">
    <location>
        <begin position="25"/>
        <end position="146"/>
    </location>
</feature>
<evidence type="ECO:0000256" key="2">
    <source>
        <dbReference type="SAM" id="SignalP"/>
    </source>
</evidence>
<evidence type="ECO:0000256" key="1">
    <source>
        <dbReference type="SAM" id="MobiDB-lite"/>
    </source>
</evidence>
<feature type="compositionally biased region" description="Low complexity" evidence="1">
    <location>
        <begin position="125"/>
        <end position="139"/>
    </location>
</feature>
<accession>A0A448X7L0</accession>
<sequence>MLFRSFKLAIFFITLLIQFGRWSSQSLGPTGSTAVFGPFTMTAPMPGAMGNTGGLSASGISQTMQQFFSQMSGPIGQATLTTMAAAMSGLPVPSTETLSSGLTTSGPAQSQTAERSTSRSGRSEAGPAASVIASVSIPSTDSATSA</sequence>
<feature type="non-terminal residue" evidence="3">
    <location>
        <position position="146"/>
    </location>
</feature>
<dbReference type="EMBL" id="CAAALY010109197">
    <property type="protein sequence ID" value="VEL30079.1"/>
    <property type="molecule type" value="Genomic_DNA"/>
</dbReference>
<keyword evidence="2" id="KW-0732">Signal</keyword>
<dbReference type="AlphaFoldDB" id="A0A448X7L0"/>